<dbReference type="Pfam" id="PF00097">
    <property type="entry name" value="zf-C3HC4"/>
    <property type="match status" value="1"/>
</dbReference>
<evidence type="ECO:0000313" key="7">
    <source>
        <dbReference type="EMBL" id="WAQ98242.1"/>
    </source>
</evidence>
<name>A0ABY7DKN3_MYAAR</name>
<protein>
    <recommendedName>
        <fullName evidence="9">RING-type domain-containing protein</fullName>
    </recommendedName>
</protein>
<dbReference type="InterPro" id="IPR001841">
    <property type="entry name" value="Znf_RING"/>
</dbReference>
<proteinExistence type="predicted"/>
<dbReference type="Proteomes" id="UP001164746">
    <property type="component" value="Chromosome 3"/>
</dbReference>
<dbReference type="InterPro" id="IPR018957">
    <property type="entry name" value="Znf_C3HC4_RING-type"/>
</dbReference>
<evidence type="ECO:0000313" key="8">
    <source>
        <dbReference type="Proteomes" id="UP001164746"/>
    </source>
</evidence>
<evidence type="ECO:0008006" key="9">
    <source>
        <dbReference type="Google" id="ProtNLM"/>
    </source>
</evidence>
<dbReference type="PANTHER" id="PTHR25462:SF296">
    <property type="entry name" value="MEIOTIC P26, ISOFORM F"/>
    <property type="match status" value="1"/>
</dbReference>
<dbReference type="PROSITE" id="PS00518">
    <property type="entry name" value="ZF_RING_1"/>
    <property type="match status" value="1"/>
</dbReference>
<dbReference type="InterPro" id="IPR011042">
    <property type="entry name" value="6-blade_b-propeller_TolB-like"/>
</dbReference>
<feature type="domain" description="RING-type" evidence="5">
    <location>
        <begin position="20"/>
        <end position="64"/>
    </location>
</feature>
<keyword evidence="3" id="KW-0862">Zinc</keyword>
<evidence type="ECO:0000256" key="1">
    <source>
        <dbReference type="ARBA" id="ARBA00022723"/>
    </source>
</evidence>
<dbReference type="SMART" id="SM00184">
    <property type="entry name" value="RING"/>
    <property type="match status" value="1"/>
</dbReference>
<accession>A0ABY7DKN3</accession>
<evidence type="ECO:0000259" key="6">
    <source>
        <dbReference type="PROSITE" id="PS50119"/>
    </source>
</evidence>
<keyword evidence="2 4" id="KW-0863">Zinc-finger</keyword>
<organism evidence="7 8">
    <name type="scientific">Mya arenaria</name>
    <name type="common">Soft-shell clam</name>
    <dbReference type="NCBI Taxonomy" id="6604"/>
    <lineage>
        <taxon>Eukaryota</taxon>
        <taxon>Metazoa</taxon>
        <taxon>Spiralia</taxon>
        <taxon>Lophotrochozoa</taxon>
        <taxon>Mollusca</taxon>
        <taxon>Bivalvia</taxon>
        <taxon>Autobranchia</taxon>
        <taxon>Heteroconchia</taxon>
        <taxon>Euheterodonta</taxon>
        <taxon>Imparidentia</taxon>
        <taxon>Neoheterodontei</taxon>
        <taxon>Myida</taxon>
        <taxon>Myoidea</taxon>
        <taxon>Myidae</taxon>
        <taxon>Mya</taxon>
    </lineage>
</organism>
<dbReference type="PROSITE" id="PS50119">
    <property type="entry name" value="ZF_BBOX"/>
    <property type="match status" value="1"/>
</dbReference>
<evidence type="ECO:0000259" key="5">
    <source>
        <dbReference type="PROSITE" id="PS50089"/>
    </source>
</evidence>
<dbReference type="PANTHER" id="PTHR25462">
    <property type="entry name" value="BONUS, ISOFORM C-RELATED"/>
    <property type="match status" value="1"/>
</dbReference>
<evidence type="ECO:0000256" key="3">
    <source>
        <dbReference type="ARBA" id="ARBA00022833"/>
    </source>
</evidence>
<gene>
    <name evidence="7" type="ORF">MAR_022615</name>
</gene>
<dbReference type="InterPro" id="IPR013083">
    <property type="entry name" value="Znf_RING/FYVE/PHD"/>
</dbReference>
<dbReference type="PROSITE" id="PS50089">
    <property type="entry name" value="ZF_RING_2"/>
    <property type="match status" value="1"/>
</dbReference>
<feature type="domain" description="B box-type" evidence="6">
    <location>
        <begin position="106"/>
        <end position="156"/>
    </location>
</feature>
<evidence type="ECO:0000256" key="4">
    <source>
        <dbReference type="PROSITE-ProRule" id="PRU00024"/>
    </source>
</evidence>
<evidence type="ECO:0000256" key="2">
    <source>
        <dbReference type="ARBA" id="ARBA00022771"/>
    </source>
</evidence>
<sequence>MASTNQLSKVLSDEARNLMCGICSEYPEEPKELPCGHHFCLPCLQIHCLSVADPERPYFPCPECGKNVIIQDPTTPVLDWVHHIPTNKTKQKQLERLTALAKEKRRQSLICSFCNTKWKNALATKYCKACQEYFCDECGNQHWLLRATKEHRVWLVDDLHTLKTDSLLRSSLTLLFNAKWKGRKLDKNAKHNNQPKVISESESDEFDIDITGVGFINNSHIIMADRMNERVKLFDHNYVLKNSIRMKCFDLLVLEDNHVVVTCPLDENIKYIHVSGNKLHETSTLDINNECYGLCYMHNNMYAVIVATDPISILVIKNNNRFKTIELATGKITMKTPRYIDYFLENKTFVLTDTIHQCVKNVSASGEVLWERKVPGCKGVAFFGNHVLIARSDRATVDLMSSKGQFLKSIVRLDDGLAEVQAIRINAYFDSTAVTSLIVSENTNLVRIFRVEDPLKDEDLIAYIMPGPPLSVASGSSPDSSAKSPVCSIL</sequence>
<dbReference type="InterPro" id="IPR047153">
    <property type="entry name" value="TRIM45/56/19-like"/>
</dbReference>
<dbReference type="SUPFAM" id="SSF50969">
    <property type="entry name" value="YVTN repeat-like/Quinoprotein amine dehydrogenase"/>
    <property type="match status" value="1"/>
</dbReference>
<dbReference type="InterPro" id="IPR017907">
    <property type="entry name" value="Znf_RING_CS"/>
</dbReference>
<dbReference type="Gene3D" id="2.120.10.30">
    <property type="entry name" value="TolB, C-terminal domain"/>
    <property type="match status" value="1"/>
</dbReference>
<dbReference type="InterPro" id="IPR000315">
    <property type="entry name" value="Znf_B-box"/>
</dbReference>
<reference evidence="7" key="1">
    <citation type="submission" date="2022-11" db="EMBL/GenBank/DDBJ databases">
        <title>Centuries of genome instability and evolution in soft-shell clam transmissible cancer (bioRxiv).</title>
        <authorList>
            <person name="Hart S.F.M."/>
            <person name="Yonemitsu M.A."/>
            <person name="Giersch R.M."/>
            <person name="Beal B.F."/>
            <person name="Arriagada G."/>
            <person name="Davis B.W."/>
            <person name="Ostrander E.A."/>
            <person name="Goff S.P."/>
            <person name="Metzger M.J."/>
        </authorList>
    </citation>
    <scope>NUCLEOTIDE SEQUENCE</scope>
    <source>
        <strain evidence="7">MELC-2E11</strain>
        <tissue evidence="7">Siphon/mantle</tissue>
    </source>
</reference>
<dbReference type="Gene3D" id="3.30.40.10">
    <property type="entry name" value="Zinc/RING finger domain, C3HC4 (zinc finger)"/>
    <property type="match status" value="1"/>
</dbReference>
<keyword evidence="8" id="KW-1185">Reference proteome</keyword>
<keyword evidence="1" id="KW-0479">Metal-binding</keyword>
<dbReference type="Gene3D" id="4.10.830.40">
    <property type="match status" value="1"/>
</dbReference>
<dbReference type="InterPro" id="IPR011044">
    <property type="entry name" value="Quino_amine_DH_bsu"/>
</dbReference>
<dbReference type="EMBL" id="CP111014">
    <property type="protein sequence ID" value="WAQ98242.1"/>
    <property type="molecule type" value="Genomic_DNA"/>
</dbReference>
<dbReference type="SUPFAM" id="SSF57850">
    <property type="entry name" value="RING/U-box"/>
    <property type="match status" value="1"/>
</dbReference>